<dbReference type="GO" id="GO:0005743">
    <property type="term" value="C:mitochondrial inner membrane"/>
    <property type="evidence" value="ECO:0007669"/>
    <property type="project" value="UniProtKB-SubCell"/>
</dbReference>
<keyword evidence="5" id="KW-0677">Repeat</keyword>
<evidence type="ECO:0000256" key="3">
    <source>
        <dbReference type="ARBA" id="ARBA00022448"/>
    </source>
</evidence>
<keyword evidence="4 9" id="KW-0812">Transmembrane</keyword>
<protein>
    <recommendedName>
        <fullName evidence="13">EF-hand domain-containing protein</fullName>
    </recommendedName>
</protein>
<keyword evidence="15" id="KW-1185">Reference proteome</keyword>
<evidence type="ECO:0000256" key="4">
    <source>
        <dbReference type="ARBA" id="ARBA00022692"/>
    </source>
</evidence>
<evidence type="ECO:0000256" key="1">
    <source>
        <dbReference type="ARBA" id="ARBA00004448"/>
    </source>
</evidence>
<feature type="coiled-coil region" evidence="11">
    <location>
        <begin position="215"/>
        <end position="242"/>
    </location>
</feature>
<reference evidence="14" key="1">
    <citation type="submission" date="2023-07" db="EMBL/GenBank/DDBJ databases">
        <title>Chromosome-level genome assembly of Artemia franciscana.</title>
        <authorList>
            <person name="Jo E."/>
        </authorList>
    </citation>
    <scope>NUCLEOTIDE SEQUENCE</scope>
    <source>
        <tissue evidence="14">Whole body</tissue>
    </source>
</reference>
<accession>A0AA88HBI9</accession>
<comment type="similarity">
    <text evidence="2 10">Belongs to the mitochondrial carrier (TC 2.A.29) family.</text>
</comment>
<evidence type="ECO:0000256" key="5">
    <source>
        <dbReference type="ARBA" id="ARBA00022737"/>
    </source>
</evidence>
<dbReference type="SUPFAM" id="SSF47473">
    <property type="entry name" value="EF-hand"/>
    <property type="match status" value="1"/>
</dbReference>
<dbReference type="PROSITE" id="PS50920">
    <property type="entry name" value="SOLCAR"/>
    <property type="match status" value="2"/>
</dbReference>
<feature type="domain" description="EF-hand" evidence="13">
    <location>
        <begin position="52"/>
        <end position="87"/>
    </location>
</feature>
<dbReference type="GO" id="GO:0005509">
    <property type="term" value="F:calcium ion binding"/>
    <property type="evidence" value="ECO:0007669"/>
    <property type="project" value="InterPro"/>
</dbReference>
<feature type="repeat" description="Solcar" evidence="9">
    <location>
        <begin position="401"/>
        <end position="487"/>
    </location>
</feature>
<name>A0AA88HBI9_ARTSF</name>
<dbReference type="GO" id="GO:0055085">
    <property type="term" value="P:transmembrane transport"/>
    <property type="evidence" value="ECO:0007669"/>
    <property type="project" value="InterPro"/>
</dbReference>
<dbReference type="AlphaFoldDB" id="A0AA88HBI9"/>
<dbReference type="Pfam" id="PF13499">
    <property type="entry name" value="EF-hand_7"/>
    <property type="match status" value="1"/>
</dbReference>
<dbReference type="SMART" id="SM00054">
    <property type="entry name" value="EFh"/>
    <property type="match status" value="2"/>
</dbReference>
<dbReference type="PROSITE" id="PS00018">
    <property type="entry name" value="EF_HAND_1"/>
    <property type="match status" value="1"/>
</dbReference>
<sequence length="584" mass="65037">MEKSLSGLYYIQRSSIKDETDTDPDSSKCSAGSSTNQTETCGSCSDNGHGSSNDSFIQQLFLICDQDGDGFISSADLLKVLDDMGLEEVVDVNQILDEMGGTKDGRISYDQFVQCLISVRGDIEQVQVFNRSDDCMPENSNNMQSLAFQQPHCSDAESQGYSTFGTNSHSYCSGEIDSGARDCSPERYTNTKKEEQHTDCDVLLNFANKLHMAALVSLRNEVQLLQSKLRQSDIEIRRLNEILIMTENENAKTTSQLEDSGPLISQSFTNRHEGPLMEDVLIRQAHVSKVVPRVNKPPPPPRATATKTAVQKSLELEIERLKSSQKNVSALNDVLCLNLEESRTQCEKFFTLLLKYESAVGTQQLVIDASHKLCDAYEYLVRLLDVKNTLASSSLLLSNTNLVLTSLVAGAMAGALAKTVIAPLDRTKINFQISNRNFSSREAIRFLVNSHRRDGFISLWRGNSATMARIVPYAAIQFSAHEQWKRILEVDKPGEKPSPWLRMIAGSLAGVTSQSLTYPLDLARARMAVTDRLRYKSIVTVFVKIWKDEGPKTLYKGYTPTILGVIPYAGISFFTYETLKKRHA</sequence>
<dbReference type="EMBL" id="JAVRJZ010000021">
    <property type="protein sequence ID" value="KAK2704436.1"/>
    <property type="molecule type" value="Genomic_DNA"/>
</dbReference>
<proteinExistence type="inferred from homology"/>
<dbReference type="PROSITE" id="PS50222">
    <property type="entry name" value="EF_HAND_2"/>
    <property type="match status" value="1"/>
</dbReference>
<keyword evidence="3 10" id="KW-0813">Transport</keyword>
<dbReference type="Proteomes" id="UP001187531">
    <property type="component" value="Unassembled WGS sequence"/>
</dbReference>
<dbReference type="InterPro" id="IPR023395">
    <property type="entry name" value="MCP_dom_sf"/>
</dbReference>
<dbReference type="Pfam" id="PF00153">
    <property type="entry name" value="Mito_carr"/>
    <property type="match status" value="2"/>
</dbReference>
<evidence type="ECO:0000256" key="6">
    <source>
        <dbReference type="ARBA" id="ARBA00022837"/>
    </source>
</evidence>
<dbReference type="PANTHER" id="PTHR24089">
    <property type="entry name" value="SOLUTE CARRIER FAMILY 25"/>
    <property type="match status" value="1"/>
</dbReference>
<evidence type="ECO:0000256" key="2">
    <source>
        <dbReference type="ARBA" id="ARBA00006375"/>
    </source>
</evidence>
<keyword evidence="7" id="KW-1133">Transmembrane helix</keyword>
<evidence type="ECO:0000256" key="8">
    <source>
        <dbReference type="ARBA" id="ARBA00023136"/>
    </source>
</evidence>
<dbReference type="InterPro" id="IPR018108">
    <property type="entry name" value="MCP_transmembrane"/>
</dbReference>
<keyword evidence="11" id="KW-0175">Coiled coil</keyword>
<evidence type="ECO:0000259" key="13">
    <source>
        <dbReference type="PROSITE" id="PS50222"/>
    </source>
</evidence>
<evidence type="ECO:0000313" key="14">
    <source>
        <dbReference type="EMBL" id="KAK2704436.1"/>
    </source>
</evidence>
<evidence type="ECO:0000256" key="7">
    <source>
        <dbReference type="ARBA" id="ARBA00022989"/>
    </source>
</evidence>
<feature type="compositionally biased region" description="Polar residues" evidence="12">
    <location>
        <begin position="27"/>
        <end position="45"/>
    </location>
</feature>
<comment type="subcellular location">
    <subcellularLocation>
        <location evidence="1">Mitochondrion inner membrane</location>
        <topology evidence="1">Multi-pass membrane protein</topology>
    </subcellularLocation>
</comment>
<dbReference type="PRINTS" id="PR00926">
    <property type="entry name" value="MITOCARRIER"/>
</dbReference>
<dbReference type="InterPro" id="IPR011992">
    <property type="entry name" value="EF-hand-dom_pair"/>
</dbReference>
<evidence type="ECO:0000256" key="9">
    <source>
        <dbReference type="PROSITE-ProRule" id="PRU00282"/>
    </source>
</evidence>
<evidence type="ECO:0000256" key="10">
    <source>
        <dbReference type="RuleBase" id="RU000488"/>
    </source>
</evidence>
<dbReference type="InterPro" id="IPR002048">
    <property type="entry name" value="EF_hand_dom"/>
</dbReference>
<organism evidence="14 15">
    <name type="scientific">Artemia franciscana</name>
    <name type="common">Brine shrimp</name>
    <name type="synonym">Artemia sanfranciscana</name>
    <dbReference type="NCBI Taxonomy" id="6661"/>
    <lineage>
        <taxon>Eukaryota</taxon>
        <taxon>Metazoa</taxon>
        <taxon>Ecdysozoa</taxon>
        <taxon>Arthropoda</taxon>
        <taxon>Crustacea</taxon>
        <taxon>Branchiopoda</taxon>
        <taxon>Anostraca</taxon>
        <taxon>Artemiidae</taxon>
        <taxon>Artemia</taxon>
    </lineage>
</organism>
<gene>
    <name evidence="14" type="ORF">QYM36_016735</name>
</gene>
<dbReference type="SUPFAM" id="SSF103506">
    <property type="entry name" value="Mitochondrial carrier"/>
    <property type="match status" value="1"/>
</dbReference>
<evidence type="ECO:0000256" key="12">
    <source>
        <dbReference type="SAM" id="MobiDB-lite"/>
    </source>
</evidence>
<dbReference type="Gene3D" id="1.50.40.10">
    <property type="entry name" value="Mitochondrial carrier domain"/>
    <property type="match status" value="1"/>
</dbReference>
<keyword evidence="6" id="KW-0106">Calcium</keyword>
<comment type="caution">
    <text evidence="14">The sequence shown here is derived from an EMBL/GenBank/DDBJ whole genome shotgun (WGS) entry which is preliminary data.</text>
</comment>
<dbReference type="InterPro" id="IPR018247">
    <property type="entry name" value="EF_Hand_1_Ca_BS"/>
</dbReference>
<dbReference type="Gene3D" id="1.10.238.10">
    <property type="entry name" value="EF-hand"/>
    <property type="match status" value="1"/>
</dbReference>
<feature type="repeat" description="Solcar" evidence="9">
    <location>
        <begin position="497"/>
        <end position="582"/>
    </location>
</feature>
<dbReference type="CDD" id="cd00051">
    <property type="entry name" value="EFh"/>
    <property type="match status" value="1"/>
</dbReference>
<evidence type="ECO:0000256" key="11">
    <source>
        <dbReference type="SAM" id="Coils"/>
    </source>
</evidence>
<keyword evidence="8 9" id="KW-0472">Membrane</keyword>
<feature type="region of interest" description="Disordered" evidence="12">
    <location>
        <begin position="16"/>
        <end position="45"/>
    </location>
</feature>
<evidence type="ECO:0000313" key="15">
    <source>
        <dbReference type="Proteomes" id="UP001187531"/>
    </source>
</evidence>
<dbReference type="InterPro" id="IPR002067">
    <property type="entry name" value="MCP"/>
</dbReference>
<feature type="non-terminal residue" evidence="14">
    <location>
        <position position="584"/>
    </location>
</feature>